<gene>
    <name evidence="3" type="ORF">EVAR_85303_1</name>
</gene>
<protein>
    <recommendedName>
        <fullName evidence="2">BRICHOS domain-containing protein</fullName>
    </recommendedName>
</protein>
<evidence type="ECO:0000256" key="1">
    <source>
        <dbReference type="ARBA" id="ARBA00023157"/>
    </source>
</evidence>
<keyword evidence="1" id="KW-1015">Disulfide bond</keyword>
<reference evidence="3 4" key="1">
    <citation type="journal article" date="2019" name="Commun. Biol.">
        <title>The bagworm genome reveals a unique fibroin gene that provides high tensile strength.</title>
        <authorList>
            <person name="Kono N."/>
            <person name="Nakamura H."/>
            <person name="Ohtoshi R."/>
            <person name="Tomita M."/>
            <person name="Numata K."/>
            <person name="Arakawa K."/>
        </authorList>
    </citation>
    <scope>NUCLEOTIDE SEQUENCE [LARGE SCALE GENOMIC DNA]</scope>
</reference>
<dbReference type="STRING" id="151549.A0A4C1V6Z6"/>
<evidence type="ECO:0000313" key="3">
    <source>
        <dbReference type="EMBL" id="GBP34583.1"/>
    </source>
</evidence>
<feature type="domain" description="BRICHOS" evidence="2">
    <location>
        <begin position="9"/>
        <end position="78"/>
    </location>
</feature>
<comment type="caution">
    <text evidence="3">The sequence shown here is derived from an EMBL/GenBank/DDBJ whole genome shotgun (WGS) entry which is preliminary data.</text>
</comment>
<sequence>MVCTNSTSIVEETRCFVMDMDPEFVLPPAMFVTSARSGGGEWDVSKVSTYMHAMLPPIRDLARYGSHIAQRCQDRVTYRLDADDKIIRKRSTDTPHLTQFSGRHIQELHVDNMAELLHYESQRAPSA</sequence>
<proteinExistence type="predicted"/>
<dbReference type="EMBL" id="BGZK01000290">
    <property type="protein sequence ID" value="GBP34583.1"/>
    <property type="molecule type" value="Genomic_DNA"/>
</dbReference>
<accession>A0A4C1V6Z6</accession>
<dbReference type="InterPro" id="IPR007084">
    <property type="entry name" value="BRICHOS_dom"/>
</dbReference>
<dbReference type="OrthoDB" id="9982095at2759"/>
<name>A0A4C1V6Z6_EUMVA</name>
<evidence type="ECO:0000259" key="2">
    <source>
        <dbReference type="Pfam" id="PF04089"/>
    </source>
</evidence>
<evidence type="ECO:0000313" key="4">
    <source>
        <dbReference type="Proteomes" id="UP000299102"/>
    </source>
</evidence>
<organism evidence="3 4">
    <name type="scientific">Eumeta variegata</name>
    <name type="common">Bagworm moth</name>
    <name type="synonym">Eumeta japonica</name>
    <dbReference type="NCBI Taxonomy" id="151549"/>
    <lineage>
        <taxon>Eukaryota</taxon>
        <taxon>Metazoa</taxon>
        <taxon>Ecdysozoa</taxon>
        <taxon>Arthropoda</taxon>
        <taxon>Hexapoda</taxon>
        <taxon>Insecta</taxon>
        <taxon>Pterygota</taxon>
        <taxon>Neoptera</taxon>
        <taxon>Endopterygota</taxon>
        <taxon>Lepidoptera</taxon>
        <taxon>Glossata</taxon>
        <taxon>Ditrysia</taxon>
        <taxon>Tineoidea</taxon>
        <taxon>Psychidae</taxon>
        <taxon>Oiketicinae</taxon>
        <taxon>Eumeta</taxon>
    </lineage>
</organism>
<dbReference type="AlphaFoldDB" id="A0A4C1V6Z6"/>
<dbReference type="Pfam" id="PF04089">
    <property type="entry name" value="BRICHOS"/>
    <property type="match status" value="1"/>
</dbReference>
<keyword evidence="4" id="KW-1185">Reference proteome</keyword>
<dbReference type="Proteomes" id="UP000299102">
    <property type="component" value="Unassembled WGS sequence"/>
</dbReference>